<feature type="domain" description="Cytosol aminopeptidase" evidence="6">
    <location>
        <begin position="322"/>
        <end position="329"/>
    </location>
</feature>
<dbReference type="CDD" id="cd00433">
    <property type="entry name" value="Peptidase_M17"/>
    <property type="match status" value="1"/>
</dbReference>
<comment type="similarity">
    <text evidence="1">Belongs to the peptidase M17 family.</text>
</comment>
<keyword evidence="3" id="KW-0645">Protease</keyword>
<dbReference type="GO" id="GO:0004177">
    <property type="term" value="F:aminopeptidase activity"/>
    <property type="evidence" value="ECO:0007669"/>
    <property type="project" value="UniProtKB-KW"/>
</dbReference>
<dbReference type="InterPro" id="IPR000819">
    <property type="entry name" value="Peptidase_M17_C"/>
</dbReference>
<comment type="caution">
    <text evidence="7">The sequence shown here is derived from an EMBL/GenBank/DDBJ whole genome shotgun (WGS) entry which is preliminary data.</text>
</comment>
<evidence type="ECO:0000256" key="1">
    <source>
        <dbReference type="ARBA" id="ARBA00009528"/>
    </source>
</evidence>
<proteinExistence type="inferred from homology"/>
<keyword evidence="8" id="KW-1185">Reference proteome</keyword>
<evidence type="ECO:0000256" key="2">
    <source>
        <dbReference type="ARBA" id="ARBA00022438"/>
    </source>
</evidence>
<protein>
    <submittedName>
        <fullName evidence="7">Leucyl aminopeptidase</fullName>
        <ecNumber evidence="7">3.4.11.1</ecNumber>
    </submittedName>
</protein>
<dbReference type="PRINTS" id="PR00481">
    <property type="entry name" value="LAMNOPPTDASE"/>
</dbReference>
<gene>
    <name evidence="7" type="ORF">QO018_002721</name>
</gene>
<reference evidence="7 8" key="1">
    <citation type="submission" date="2023-07" db="EMBL/GenBank/DDBJ databases">
        <title>Genomic Encyclopedia of Type Strains, Phase IV (KMG-IV): sequencing the most valuable type-strain genomes for metagenomic binning, comparative biology and taxonomic classification.</title>
        <authorList>
            <person name="Goeker M."/>
        </authorList>
    </citation>
    <scope>NUCLEOTIDE SEQUENCE [LARGE SCALE GENOMIC DNA]</scope>
    <source>
        <strain evidence="7 8">DSM 19922</strain>
    </source>
</reference>
<dbReference type="Pfam" id="PF00883">
    <property type="entry name" value="Peptidase_M17"/>
    <property type="match status" value="1"/>
</dbReference>
<sequence length="474" mass="49666">MRPREKGFFVLLATLLAGDGADTVALTPMTKAGLADWLASQTPAVASWVKAVGFTGDAGSTAFLPGPDGAIARVLAGVSAIDDLWAFAGLPAALPAGSYRIDLAGTGAAMDARAATRAALGWALGSYRFSRYRKPPEKGFACLVWPAEADRGEVERAATATFLVRDLVNTPASDLGPAELAQAAQDLAGEFGATVEVTVGRDLLDRNYPAIHAVGRASPREPRLVDLRWGDPQHPKVTIVGKGVCFDTGGLDLKPSSAMLLMKKDMGGAAHALALGRMIMMAGLPVRLRVLVPAVENVVSGDAFKPQDVLKTRKGLTVEVGNTDAEGRLILCDALAEADSEKPALLVDFATLTGAARVALGPDLPALMSNDDGLAADLTEAGSAVDDPMWRLPLWAPYRKGLDSKVADIGNVTSNGFAGAITAGLFLQEFVSKETPWAHLDTYAWNASSRPGRPEGGEALGLRAVYAVIRKRFG</sequence>
<keyword evidence="4 7" id="KW-0378">Hydrolase</keyword>
<dbReference type="Proteomes" id="UP001244552">
    <property type="component" value="Unassembled WGS sequence"/>
</dbReference>
<evidence type="ECO:0000313" key="7">
    <source>
        <dbReference type="EMBL" id="MDQ0533858.1"/>
    </source>
</evidence>
<organism evidence="7 8">
    <name type="scientific">Azospirillum picis</name>
    <dbReference type="NCBI Taxonomy" id="488438"/>
    <lineage>
        <taxon>Bacteria</taxon>
        <taxon>Pseudomonadati</taxon>
        <taxon>Pseudomonadota</taxon>
        <taxon>Alphaproteobacteria</taxon>
        <taxon>Rhodospirillales</taxon>
        <taxon>Azospirillaceae</taxon>
        <taxon>Azospirillum</taxon>
    </lineage>
</organism>
<dbReference type="PANTHER" id="PTHR11963">
    <property type="entry name" value="LEUCINE AMINOPEPTIDASE-RELATED"/>
    <property type="match status" value="1"/>
</dbReference>
<evidence type="ECO:0000256" key="3">
    <source>
        <dbReference type="ARBA" id="ARBA00022670"/>
    </source>
</evidence>
<accession>A0ABU0MK74</accession>
<dbReference type="InterPro" id="IPR048816">
    <property type="entry name" value="Peptidase_M17_N_1"/>
</dbReference>
<keyword evidence="5" id="KW-0464">Manganese</keyword>
<dbReference type="EMBL" id="JAUSVU010000008">
    <property type="protein sequence ID" value="MDQ0533858.1"/>
    <property type="molecule type" value="Genomic_DNA"/>
</dbReference>
<dbReference type="Gene3D" id="3.40.630.10">
    <property type="entry name" value="Zn peptidases"/>
    <property type="match status" value="1"/>
</dbReference>
<dbReference type="Pfam" id="PF21337">
    <property type="entry name" value="Peptidase_M17_N_1"/>
    <property type="match status" value="1"/>
</dbReference>
<evidence type="ECO:0000313" key="8">
    <source>
        <dbReference type="Proteomes" id="UP001244552"/>
    </source>
</evidence>
<dbReference type="PANTHER" id="PTHR11963:SF20">
    <property type="entry name" value="PEPTIDASE B"/>
    <property type="match status" value="1"/>
</dbReference>
<name>A0ABU0MK74_9PROT</name>
<dbReference type="Gene3D" id="3.40.220.10">
    <property type="entry name" value="Leucine Aminopeptidase, subunit E, domain 1"/>
    <property type="match status" value="1"/>
</dbReference>
<dbReference type="PROSITE" id="PS00631">
    <property type="entry name" value="CYTOSOL_AP"/>
    <property type="match status" value="1"/>
</dbReference>
<dbReference type="SUPFAM" id="SSF53187">
    <property type="entry name" value="Zn-dependent exopeptidases"/>
    <property type="match status" value="1"/>
</dbReference>
<dbReference type="SUPFAM" id="SSF52949">
    <property type="entry name" value="Macro domain-like"/>
    <property type="match status" value="1"/>
</dbReference>
<dbReference type="InterPro" id="IPR011356">
    <property type="entry name" value="Leucine_aapep/pepB"/>
</dbReference>
<evidence type="ECO:0000256" key="4">
    <source>
        <dbReference type="ARBA" id="ARBA00022801"/>
    </source>
</evidence>
<keyword evidence="2 7" id="KW-0031">Aminopeptidase</keyword>
<evidence type="ECO:0000259" key="6">
    <source>
        <dbReference type="PROSITE" id="PS00631"/>
    </source>
</evidence>
<evidence type="ECO:0000256" key="5">
    <source>
        <dbReference type="ARBA" id="ARBA00023211"/>
    </source>
</evidence>
<dbReference type="InterPro" id="IPR043472">
    <property type="entry name" value="Macro_dom-like"/>
</dbReference>
<dbReference type="EC" id="3.4.11.1" evidence="7"/>